<protein>
    <submittedName>
        <fullName evidence="1">Uncharacterized protein</fullName>
    </submittedName>
</protein>
<reference evidence="1" key="1">
    <citation type="submission" date="2022-05" db="EMBL/GenBank/DDBJ databases">
        <title>Brevundimonas albigilva TT17 genome sequence.</title>
        <authorList>
            <person name="Lee K."/>
            <person name="Son H."/>
        </authorList>
    </citation>
    <scope>NUCLEOTIDE SEQUENCE</scope>
    <source>
        <strain evidence="1">TT17</strain>
    </source>
</reference>
<evidence type="ECO:0000313" key="2">
    <source>
        <dbReference type="Proteomes" id="UP001055429"/>
    </source>
</evidence>
<accession>A0ABY4SQB7</accession>
<proteinExistence type="predicted"/>
<name>A0ABY4SQB7_9CAUL</name>
<evidence type="ECO:0000313" key="1">
    <source>
        <dbReference type="EMBL" id="URI15916.1"/>
    </source>
</evidence>
<dbReference type="Proteomes" id="UP001055429">
    <property type="component" value="Chromosome"/>
</dbReference>
<organism evidence="1 2">
    <name type="scientific">Brevundimonas albigilva</name>
    <dbReference type="NCBI Taxonomy" id="1312364"/>
    <lineage>
        <taxon>Bacteria</taxon>
        <taxon>Pseudomonadati</taxon>
        <taxon>Pseudomonadota</taxon>
        <taxon>Alphaproteobacteria</taxon>
        <taxon>Caulobacterales</taxon>
        <taxon>Caulobacteraceae</taxon>
        <taxon>Brevundimonas</taxon>
    </lineage>
</organism>
<keyword evidence="2" id="KW-1185">Reference proteome</keyword>
<dbReference type="RefSeq" id="WP_250202187.1">
    <property type="nucleotide sequence ID" value="NZ_CP097649.1"/>
</dbReference>
<sequence>MSDNISAALSAVMRAISLNRIQVDQAIAKKQDALPPMVVLPDAATIAVDLASGTNFVVTLAGNRTLGAPSNAKPGMTGTILIKQDATGSRTLAYNAAWKPFGSTPALSTAANAVDLLTFIVEDSGKVRFTLDKGGAA</sequence>
<gene>
    <name evidence="1" type="ORF">M8231_02685</name>
</gene>
<dbReference type="EMBL" id="CP097649">
    <property type="protein sequence ID" value="URI15916.1"/>
    <property type="molecule type" value="Genomic_DNA"/>
</dbReference>